<sequence length="314" mass="35522">MLLFIRVPLPAAMTTTSTDAMHYLASTGSNAARIIVLALACLLAGCSSVRLAYNNVPTFGTWWLNGYLDFDDSQSTRLREDLASLQQWHRSTQLPEMAGLLQRAQTLAAQEHIAPAQACALVDDVQRQLADIAAHSEPGAAQLVRSLTPTQLQHLESKYSKTNEEFRKEWLALSPDKLHEKRYDKTLDRAEHFYGRLSAEQRALLRRQIDASSYDPRKLQAERLRRQQDTLQTLRSVAGEQATPEQAERALRGLFARYRQSPQADYRAYAQRQIEEGCEGLALLHDSTTPAQRDNAVKRLQAYEKDFRSLAAQR</sequence>
<name>A0ABQ3G4M1_9BURK</name>
<evidence type="ECO:0000313" key="2">
    <source>
        <dbReference type="Proteomes" id="UP000626210"/>
    </source>
</evidence>
<comment type="caution">
    <text evidence="1">The sequence shown here is derived from an EMBL/GenBank/DDBJ whole genome shotgun (WGS) entry which is preliminary data.</text>
</comment>
<keyword evidence="2" id="KW-1185">Reference proteome</keyword>
<reference evidence="2" key="1">
    <citation type="journal article" date="2019" name="Int. J. Syst. Evol. Microbiol.">
        <title>The Global Catalogue of Microorganisms (GCM) 10K type strain sequencing project: providing services to taxonomists for standard genome sequencing and annotation.</title>
        <authorList>
            <consortium name="The Broad Institute Genomics Platform"/>
            <consortium name="The Broad Institute Genome Sequencing Center for Infectious Disease"/>
            <person name="Wu L."/>
            <person name="Ma J."/>
        </authorList>
    </citation>
    <scope>NUCLEOTIDE SEQUENCE [LARGE SCALE GENOMIC DNA]</scope>
    <source>
        <strain evidence="2">KCTC 23314</strain>
    </source>
</reference>
<dbReference type="EMBL" id="BMYK01000010">
    <property type="protein sequence ID" value="GHC88007.1"/>
    <property type="molecule type" value="Genomic_DNA"/>
</dbReference>
<evidence type="ECO:0008006" key="3">
    <source>
        <dbReference type="Google" id="ProtNLM"/>
    </source>
</evidence>
<organism evidence="1 2">
    <name type="scientific">Pseudorhodoferax aquiterrae</name>
    <dbReference type="NCBI Taxonomy" id="747304"/>
    <lineage>
        <taxon>Bacteria</taxon>
        <taxon>Pseudomonadati</taxon>
        <taxon>Pseudomonadota</taxon>
        <taxon>Betaproteobacteria</taxon>
        <taxon>Burkholderiales</taxon>
        <taxon>Comamonadaceae</taxon>
    </lineage>
</organism>
<dbReference type="Pfam" id="PF19795">
    <property type="entry name" value="DUF6279"/>
    <property type="match status" value="1"/>
</dbReference>
<proteinExistence type="predicted"/>
<gene>
    <name evidence="1" type="ORF">GCM10007320_34810</name>
</gene>
<evidence type="ECO:0000313" key="1">
    <source>
        <dbReference type="EMBL" id="GHC88007.1"/>
    </source>
</evidence>
<accession>A0ABQ3G4M1</accession>
<protein>
    <recommendedName>
        <fullName evidence="3">Lipoprotein</fullName>
    </recommendedName>
</protein>
<dbReference type="Proteomes" id="UP000626210">
    <property type="component" value="Unassembled WGS sequence"/>
</dbReference>